<organism evidence="1">
    <name type="scientific">Arundo donax</name>
    <name type="common">Giant reed</name>
    <name type="synonym">Donax arundinaceus</name>
    <dbReference type="NCBI Taxonomy" id="35708"/>
    <lineage>
        <taxon>Eukaryota</taxon>
        <taxon>Viridiplantae</taxon>
        <taxon>Streptophyta</taxon>
        <taxon>Embryophyta</taxon>
        <taxon>Tracheophyta</taxon>
        <taxon>Spermatophyta</taxon>
        <taxon>Magnoliopsida</taxon>
        <taxon>Liliopsida</taxon>
        <taxon>Poales</taxon>
        <taxon>Poaceae</taxon>
        <taxon>PACMAD clade</taxon>
        <taxon>Arundinoideae</taxon>
        <taxon>Arundineae</taxon>
        <taxon>Arundo</taxon>
    </lineage>
</organism>
<sequence length="33" mass="3898">MKQDGFSSDVAYNLTCIKLLELKLWRNFMSQNC</sequence>
<dbReference type="EMBL" id="GBRH01254782">
    <property type="protein sequence ID" value="JAD43113.1"/>
    <property type="molecule type" value="Transcribed_RNA"/>
</dbReference>
<proteinExistence type="predicted"/>
<accession>A0A0A8ZZK4</accession>
<protein>
    <submittedName>
        <fullName evidence="1">Uncharacterized protein</fullName>
    </submittedName>
</protein>
<reference evidence="1" key="1">
    <citation type="submission" date="2014-09" db="EMBL/GenBank/DDBJ databases">
        <authorList>
            <person name="Magalhaes I.L.F."/>
            <person name="Oliveira U."/>
            <person name="Santos F.R."/>
            <person name="Vidigal T.H.D.A."/>
            <person name="Brescovit A.D."/>
            <person name="Santos A.J."/>
        </authorList>
    </citation>
    <scope>NUCLEOTIDE SEQUENCE</scope>
    <source>
        <tissue evidence="1">Shoot tissue taken approximately 20 cm above the soil surface</tissue>
    </source>
</reference>
<dbReference type="AlphaFoldDB" id="A0A0A8ZZK4"/>
<name>A0A0A8ZZK4_ARUDO</name>
<reference evidence="1" key="2">
    <citation type="journal article" date="2015" name="Data Brief">
        <title>Shoot transcriptome of the giant reed, Arundo donax.</title>
        <authorList>
            <person name="Barrero R.A."/>
            <person name="Guerrero F.D."/>
            <person name="Moolhuijzen P."/>
            <person name="Goolsby J.A."/>
            <person name="Tidwell J."/>
            <person name="Bellgard S.E."/>
            <person name="Bellgard M.I."/>
        </authorList>
    </citation>
    <scope>NUCLEOTIDE SEQUENCE</scope>
    <source>
        <tissue evidence="1">Shoot tissue taken approximately 20 cm above the soil surface</tissue>
    </source>
</reference>
<evidence type="ECO:0000313" key="1">
    <source>
        <dbReference type="EMBL" id="JAD43113.1"/>
    </source>
</evidence>